<gene>
    <name evidence="1" type="ORF">JOM49_001292</name>
</gene>
<sequence length="143" mass="16384">MTIETPSYFLYFGRTFVIESTPDGGLAGSLLNWDTGEFEPAHEPIQKVLFATSDSDISALSRERFVQRTERIRRELTGDGPIFALYETIDSIHAQAKAENRRITDEELDLISSIQRRTFAMWEDELARRAAGEPPSFTVRRKR</sequence>
<organism evidence="1 2">
    <name type="scientific">Amycolatopsis magusensis</name>
    <dbReference type="NCBI Taxonomy" id="882444"/>
    <lineage>
        <taxon>Bacteria</taxon>
        <taxon>Bacillati</taxon>
        <taxon>Actinomycetota</taxon>
        <taxon>Actinomycetes</taxon>
        <taxon>Pseudonocardiales</taxon>
        <taxon>Pseudonocardiaceae</taxon>
        <taxon>Amycolatopsis</taxon>
    </lineage>
</organism>
<reference evidence="1 2" key="1">
    <citation type="submission" date="2021-03" db="EMBL/GenBank/DDBJ databases">
        <title>Sequencing the genomes of 1000 actinobacteria strains.</title>
        <authorList>
            <person name="Klenk H.-P."/>
        </authorList>
    </citation>
    <scope>NUCLEOTIDE SEQUENCE [LARGE SCALE GENOMIC DNA]</scope>
    <source>
        <strain evidence="1 2">DSM 45510</strain>
    </source>
</reference>
<dbReference type="EMBL" id="JAGGMS010000001">
    <property type="protein sequence ID" value="MBP2179766.1"/>
    <property type="molecule type" value="Genomic_DNA"/>
</dbReference>
<proteinExistence type="predicted"/>
<comment type="caution">
    <text evidence="1">The sequence shown here is derived from an EMBL/GenBank/DDBJ whole genome shotgun (WGS) entry which is preliminary data.</text>
</comment>
<protein>
    <submittedName>
        <fullName evidence="1">Uncharacterized protein</fullName>
    </submittedName>
</protein>
<evidence type="ECO:0000313" key="1">
    <source>
        <dbReference type="EMBL" id="MBP2179766.1"/>
    </source>
</evidence>
<dbReference type="RefSeq" id="WP_209663444.1">
    <property type="nucleotide sequence ID" value="NZ_JAGGMS010000001.1"/>
</dbReference>
<evidence type="ECO:0000313" key="2">
    <source>
        <dbReference type="Proteomes" id="UP000741013"/>
    </source>
</evidence>
<keyword evidence="2" id="KW-1185">Reference proteome</keyword>
<name>A0ABS4PK29_9PSEU</name>
<accession>A0ABS4PK29</accession>
<dbReference type="Proteomes" id="UP000741013">
    <property type="component" value="Unassembled WGS sequence"/>
</dbReference>